<evidence type="ECO:0000313" key="19">
    <source>
        <dbReference type="Proteomes" id="UP000315995"/>
    </source>
</evidence>
<dbReference type="Pfam" id="PF08245">
    <property type="entry name" value="Mur_ligase_M"/>
    <property type="match status" value="1"/>
</dbReference>
<evidence type="ECO:0000256" key="8">
    <source>
        <dbReference type="ARBA" id="ARBA00022960"/>
    </source>
</evidence>
<dbReference type="OrthoDB" id="9813814at2"/>
<dbReference type="GO" id="GO:0009252">
    <property type="term" value="P:peptidoglycan biosynthetic process"/>
    <property type="evidence" value="ECO:0007669"/>
    <property type="project" value="UniProtKB-UniRule"/>
</dbReference>
<dbReference type="EC" id="5.1.1.1" evidence="13"/>
<evidence type="ECO:0000256" key="6">
    <source>
        <dbReference type="ARBA" id="ARBA00022840"/>
    </source>
</evidence>
<keyword evidence="5 14" id="KW-0547">Nucleotide-binding</keyword>
<dbReference type="InterPro" id="IPR035911">
    <property type="entry name" value="MurE/MurF_N"/>
</dbReference>
<dbReference type="GO" id="GO:0008360">
    <property type="term" value="P:regulation of cell shape"/>
    <property type="evidence" value="ECO:0007669"/>
    <property type="project" value="UniProtKB-KW"/>
</dbReference>
<dbReference type="Pfam" id="PF01225">
    <property type="entry name" value="Mur_ligase"/>
    <property type="match status" value="1"/>
</dbReference>
<evidence type="ECO:0000256" key="14">
    <source>
        <dbReference type="HAMAP-Rule" id="MF_02019"/>
    </source>
</evidence>
<evidence type="ECO:0000259" key="17">
    <source>
        <dbReference type="SMART" id="SM01005"/>
    </source>
</evidence>
<feature type="binding site" evidence="13 16">
    <location>
        <position position="782"/>
    </location>
    <ligand>
        <name>substrate</name>
    </ligand>
</feature>
<dbReference type="Gene3D" id="3.90.190.20">
    <property type="entry name" value="Mur ligase, C-terminal domain"/>
    <property type="match status" value="1"/>
</dbReference>
<evidence type="ECO:0000256" key="13">
    <source>
        <dbReference type="HAMAP-Rule" id="MF_01201"/>
    </source>
</evidence>
<dbReference type="Pfam" id="PF00842">
    <property type="entry name" value="Ala_racemase_C"/>
    <property type="match status" value="1"/>
</dbReference>
<comment type="caution">
    <text evidence="14">Lacks conserved residue(s) required for the propagation of feature annotation.</text>
</comment>
<keyword evidence="7 13" id="KW-0663">Pyridoxal phosphate</keyword>
<evidence type="ECO:0000256" key="2">
    <source>
        <dbReference type="ARBA" id="ARBA00022490"/>
    </source>
</evidence>
<proteinExistence type="inferred from homology"/>
<dbReference type="GO" id="GO:0071555">
    <property type="term" value="P:cell wall organization"/>
    <property type="evidence" value="ECO:0007669"/>
    <property type="project" value="UniProtKB-KW"/>
</dbReference>
<accession>A0A5B8Y4J1</accession>
<feature type="active site" description="Proton acceptor; specific for D-alanine" evidence="13">
    <location>
        <position position="506"/>
    </location>
</feature>
<accession>A0A4Y6PTI8</accession>
<keyword evidence="6 14" id="KW-0067">ATP-binding</keyword>
<dbReference type="EMBL" id="CP041186">
    <property type="protein sequence ID" value="QDG51644.1"/>
    <property type="molecule type" value="Genomic_DNA"/>
</dbReference>
<dbReference type="GO" id="GO:0005737">
    <property type="term" value="C:cytoplasm"/>
    <property type="evidence" value="ECO:0007669"/>
    <property type="project" value="UniProtKB-SubCell"/>
</dbReference>
<evidence type="ECO:0000256" key="16">
    <source>
        <dbReference type="PIRSR" id="PIRSR600821-52"/>
    </source>
</evidence>
<dbReference type="GO" id="GO:0008766">
    <property type="term" value="F:UDP-N-acetylmuramoylalanyl-D-glutamyl-2,6-diaminopimelate-D-alanyl-D-alanine ligase activity"/>
    <property type="evidence" value="ECO:0007669"/>
    <property type="project" value="RHEA"/>
</dbReference>
<dbReference type="InterPro" id="IPR036615">
    <property type="entry name" value="Mur_ligase_C_dom_sf"/>
</dbReference>
<feature type="active site" description="Proton acceptor; specific for L-alanine" evidence="13">
    <location>
        <position position="734"/>
    </location>
</feature>
<evidence type="ECO:0000313" key="18">
    <source>
        <dbReference type="EMBL" id="QDG51644.1"/>
    </source>
</evidence>
<dbReference type="InterPro" id="IPR029066">
    <property type="entry name" value="PLP-binding_barrel"/>
</dbReference>
<comment type="pathway">
    <text evidence="14">Cell wall biogenesis; peptidoglycan biosynthesis.</text>
</comment>
<keyword evidence="2 14" id="KW-0963">Cytoplasm</keyword>
<dbReference type="SUPFAM" id="SSF50621">
    <property type="entry name" value="Alanine racemase C-terminal domain-like"/>
    <property type="match status" value="1"/>
</dbReference>
<dbReference type="HAMAP" id="MF_02019">
    <property type="entry name" value="MurF"/>
    <property type="match status" value="1"/>
</dbReference>
<evidence type="ECO:0000256" key="15">
    <source>
        <dbReference type="PIRSR" id="PIRSR600821-50"/>
    </source>
</evidence>
<dbReference type="SUPFAM" id="SSF53244">
    <property type="entry name" value="MurD-like peptide ligases, peptide-binding domain"/>
    <property type="match status" value="1"/>
</dbReference>
<dbReference type="GO" id="GO:0030632">
    <property type="term" value="P:D-alanine biosynthetic process"/>
    <property type="evidence" value="ECO:0007669"/>
    <property type="project" value="UniProtKB-UniRule"/>
</dbReference>
<organism evidence="18 19">
    <name type="scientific">Persicimonas caeni</name>
    <dbReference type="NCBI Taxonomy" id="2292766"/>
    <lineage>
        <taxon>Bacteria</taxon>
        <taxon>Deltaproteobacteria</taxon>
        <taxon>Bradymonadales</taxon>
        <taxon>Bradymonadaceae</taxon>
        <taxon>Persicimonas</taxon>
    </lineage>
</organism>
<dbReference type="PRINTS" id="PR00992">
    <property type="entry name" value="ALARACEMASE"/>
</dbReference>
<comment type="catalytic activity">
    <reaction evidence="14">
        <text>D-alanyl-D-alanine + UDP-N-acetyl-alpha-D-muramoyl-L-alanyl-gamma-D-glutamyl-meso-2,6-diaminopimelate + ATP = UDP-N-acetyl-alpha-D-muramoyl-L-alanyl-gamma-D-glutamyl-meso-2,6-diaminopimeloyl-D-alanyl-D-alanine + ADP + phosphate + H(+)</text>
        <dbReference type="Rhea" id="RHEA:28374"/>
        <dbReference type="ChEBI" id="CHEBI:15378"/>
        <dbReference type="ChEBI" id="CHEBI:30616"/>
        <dbReference type="ChEBI" id="CHEBI:43474"/>
        <dbReference type="ChEBI" id="CHEBI:57822"/>
        <dbReference type="ChEBI" id="CHEBI:61386"/>
        <dbReference type="ChEBI" id="CHEBI:83905"/>
        <dbReference type="ChEBI" id="CHEBI:456216"/>
        <dbReference type="EC" id="6.3.2.10"/>
    </reaction>
</comment>
<dbReference type="InterPro" id="IPR001608">
    <property type="entry name" value="Ala_racemase_N"/>
</dbReference>
<dbReference type="SUPFAM" id="SSF63418">
    <property type="entry name" value="MurE/MurF N-terminal domain"/>
    <property type="match status" value="1"/>
</dbReference>
<keyword evidence="9 14" id="KW-0573">Peptidoglycan synthesis</keyword>
<keyword evidence="12 14" id="KW-0961">Cell wall biogenesis/degradation</keyword>
<name>A0A4Y6PTI8_PERCE</name>
<dbReference type="NCBIfam" id="TIGR01143">
    <property type="entry name" value="murF"/>
    <property type="match status" value="1"/>
</dbReference>
<dbReference type="AlphaFoldDB" id="A0A4Y6PTI8"/>
<keyword evidence="19" id="KW-1185">Reference proteome</keyword>
<gene>
    <name evidence="18" type="primary">alr</name>
    <name evidence="14" type="synonym">murF</name>
    <name evidence="18" type="ORF">FIV42_13065</name>
</gene>
<comment type="pathway">
    <text evidence="13">Amino-acid biosynthesis; D-alanine biosynthesis; D-alanine from L-alanine: step 1/1.</text>
</comment>
<reference evidence="18 19" key="1">
    <citation type="submission" date="2019-06" db="EMBL/GenBank/DDBJ databases">
        <title>Persicimonas caeni gen. nov., sp. nov., a predatory bacterium isolated from solar saltern.</title>
        <authorList>
            <person name="Wang S."/>
        </authorList>
    </citation>
    <scope>NUCLEOTIDE SEQUENCE [LARGE SCALE GENOMIC DNA]</scope>
    <source>
        <strain evidence="18 19">YN101</strain>
    </source>
</reference>
<evidence type="ECO:0000256" key="11">
    <source>
        <dbReference type="ARBA" id="ARBA00023306"/>
    </source>
</evidence>
<dbReference type="InterPro" id="IPR005863">
    <property type="entry name" value="UDP-N-AcMur_synth"/>
</dbReference>
<feature type="domain" description="Alanine racemase C-terminal" evidence="17">
    <location>
        <begin position="713"/>
        <end position="841"/>
    </location>
</feature>
<dbReference type="SUPFAM" id="SSF53623">
    <property type="entry name" value="MurD-like peptide ligases, catalytic domain"/>
    <property type="match status" value="1"/>
</dbReference>
<dbReference type="PANTHER" id="PTHR43024:SF1">
    <property type="entry name" value="UDP-N-ACETYLMURAMOYL-TRIPEPTIDE--D-ALANYL-D-ALANINE LIGASE"/>
    <property type="match status" value="1"/>
</dbReference>
<dbReference type="UniPathway" id="UPA00042">
    <property type="reaction ID" value="UER00497"/>
</dbReference>
<dbReference type="InterPro" id="IPR000713">
    <property type="entry name" value="Mur_ligase_N"/>
</dbReference>
<dbReference type="FunFam" id="3.20.20.10:FF:000002">
    <property type="entry name" value="Alanine racemase"/>
    <property type="match status" value="1"/>
</dbReference>
<dbReference type="GO" id="GO:0005524">
    <property type="term" value="F:ATP binding"/>
    <property type="evidence" value="ECO:0007669"/>
    <property type="project" value="UniProtKB-UniRule"/>
</dbReference>
<dbReference type="SMART" id="SM01005">
    <property type="entry name" value="Ala_racemase_C"/>
    <property type="match status" value="1"/>
</dbReference>
<dbReference type="UniPathway" id="UPA00219"/>
<feature type="binding site" evidence="13 16">
    <location>
        <position position="603"/>
    </location>
    <ligand>
        <name>substrate</name>
    </ligand>
</feature>
<dbReference type="Gene3D" id="3.40.1390.10">
    <property type="entry name" value="MurE/MurF, N-terminal domain"/>
    <property type="match status" value="1"/>
</dbReference>
<keyword evidence="3 14" id="KW-0436">Ligase</keyword>
<dbReference type="InterPro" id="IPR004101">
    <property type="entry name" value="Mur_ligase_C"/>
</dbReference>
<dbReference type="GO" id="GO:0030170">
    <property type="term" value="F:pyridoxal phosphate binding"/>
    <property type="evidence" value="ECO:0007669"/>
    <property type="project" value="UniProtKB-UniRule"/>
</dbReference>
<dbReference type="InterPro" id="IPR036565">
    <property type="entry name" value="Mur-like_cat_sf"/>
</dbReference>
<keyword evidence="10 13" id="KW-0413">Isomerase</keyword>
<keyword evidence="8 14" id="KW-0133">Cell shape</keyword>
<dbReference type="CDD" id="cd00430">
    <property type="entry name" value="PLPDE_III_AR"/>
    <property type="match status" value="1"/>
</dbReference>
<dbReference type="GO" id="GO:0051301">
    <property type="term" value="P:cell division"/>
    <property type="evidence" value="ECO:0007669"/>
    <property type="project" value="UniProtKB-KW"/>
</dbReference>
<comment type="function">
    <text evidence="14">Involved in cell wall formation. Catalyzes the final step in the synthesis of UDP-N-acetylmuramoyl-pentapeptide, the precursor of murein.</text>
</comment>
<dbReference type="NCBIfam" id="TIGR00492">
    <property type="entry name" value="alr"/>
    <property type="match status" value="1"/>
</dbReference>
<keyword evidence="4 14" id="KW-0132">Cell division</keyword>
<evidence type="ECO:0000256" key="1">
    <source>
        <dbReference type="ARBA" id="ARBA00001933"/>
    </source>
</evidence>
<comment type="similarity">
    <text evidence="14">Belongs to the MurCDEF family. MurF subfamily.</text>
</comment>
<dbReference type="GO" id="GO:0008784">
    <property type="term" value="F:alanine racemase activity"/>
    <property type="evidence" value="ECO:0007669"/>
    <property type="project" value="UniProtKB-UniRule"/>
</dbReference>
<dbReference type="RefSeq" id="WP_141198124.1">
    <property type="nucleotide sequence ID" value="NZ_CP041186.1"/>
</dbReference>
<comment type="subcellular location">
    <subcellularLocation>
        <location evidence="14">Cytoplasm</location>
    </subcellularLocation>
</comment>
<comment type="similarity">
    <text evidence="13">Belongs to the alanine racemase family.</text>
</comment>
<evidence type="ECO:0000256" key="7">
    <source>
        <dbReference type="ARBA" id="ARBA00022898"/>
    </source>
</evidence>
<dbReference type="InterPro" id="IPR013221">
    <property type="entry name" value="Mur_ligase_cen"/>
</dbReference>
<dbReference type="EC" id="6.3.2.10" evidence="14"/>
<dbReference type="Gene3D" id="3.40.1190.10">
    <property type="entry name" value="Mur-like, catalytic domain"/>
    <property type="match status" value="1"/>
</dbReference>
<dbReference type="Gene3D" id="3.20.20.10">
    <property type="entry name" value="Alanine racemase"/>
    <property type="match status" value="1"/>
</dbReference>
<evidence type="ECO:0000256" key="5">
    <source>
        <dbReference type="ARBA" id="ARBA00022741"/>
    </source>
</evidence>
<dbReference type="Pfam" id="PF02875">
    <property type="entry name" value="Mur_ligase_C"/>
    <property type="match status" value="1"/>
</dbReference>
<sequence length="843" mass="90621">MSQSPQLTLEQIARLTGGELLCGDADLVISEIGTDSRAPFAQNSLFVALDGEHFDGHRFITEASEKGAAAALVSHGDPLAYPDVALIRVDDTLEALQRLAASWRGLFDVPVVGITGSNGKTIVKDMLASILAQEQTVFRSPGSYNSQIGVPLSLLGIRPEHDIAVIEAGISRIGEMERLEPMIRPTLGIITNIGLAHAAGLNDLATTAREKLELFANLDDRPLIYPAESKPLGRYKLPGTPVSFAIAPGKDAPGDEKTDADYLVERVAQTSQGFAFSVQFPDGAHHPFALNVPGRHNLANAAAAIAAADTLGVSVEAIREGLAAFELSPLRLEMHTTQEGVTFINDAYSSDPVSARAALSVLEHYAGQQRAIAILGDMLDLGARSTAAHRQLGQVVAHTGIDRLICYGERAQTIGKAAQTAGMTADHIDCVDSIDTLHDLLERELRSGDVVLFKASRTMGLERAAERLLESVAPARLYIDLNAIRDNYHAIRRHVGDGTGLIAVVKSFGYGNDSTRVSQTLAREGVDALAVAYADEGIPLRKRGLTLPILVTNALASEADKLVKYDLTPLVYSRGVVDALRTQARRFSKRVHVHLEVDTGMNRVGLKPDETLSFARELAAIDEIVIEGLMTHFAAADDPDEDAFTRQQIDTFKTVLDQLHAEGIHPNVVHAANTAGAWRFPDAHFDRVRVGLGLYGLSPTPAVSRETDGTHAALAFTTRIIHLKDVAAGETVGYNRTWTAEQPRTIATIAAGYNDGFPRFMSNGGEVLIGGRRCPVVGNVCMDVSMVDVTDVPNAKVGDEVVIFGHQGSEAITVDEIAGRGGTISYELLCNISPRVRRIFVRQ</sequence>
<dbReference type="GO" id="GO:0047480">
    <property type="term" value="F:UDP-N-acetylmuramoyl-tripeptide-D-alanyl-D-alanine ligase activity"/>
    <property type="evidence" value="ECO:0007669"/>
    <property type="project" value="UniProtKB-UniRule"/>
</dbReference>
<dbReference type="InterPro" id="IPR009006">
    <property type="entry name" value="Ala_racemase/Decarboxylase_C"/>
</dbReference>
<dbReference type="SUPFAM" id="SSF51419">
    <property type="entry name" value="PLP-binding barrel"/>
    <property type="match status" value="1"/>
</dbReference>
<comment type="function">
    <text evidence="13">Catalyzes the interconversion of L-alanine and D-alanine. May also act on other amino acids.</text>
</comment>
<evidence type="ECO:0000256" key="3">
    <source>
        <dbReference type="ARBA" id="ARBA00022598"/>
    </source>
</evidence>
<dbReference type="InterPro" id="IPR000821">
    <property type="entry name" value="Ala_racemase"/>
</dbReference>
<dbReference type="HAMAP" id="MF_01201">
    <property type="entry name" value="Ala_racemase"/>
    <property type="match status" value="1"/>
</dbReference>
<evidence type="ECO:0000256" key="4">
    <source>
        <dbReference type="ARBA" id="ARBA00022618"/>
    </source>
</evidence>
<dbReference type="Gene3D" id="2.40.37.10">
    <property type="entry name" value="Lyase, Ornithine Decarboxylase, Chain A, domain 1"/>
    <property type="match status" value="1"/>
</dbReference>
<comment type="catalytic activity">
    <reaction evidence="13">
        <text>L-alanine = D-alanine</text>
        <dbReference type="Rhea" id="RHEA:20249"/>
        <dbReference type="ChEBI" id="CHEBI:57416"/>
        <dbReference type="ChEBI" id="CHEBI:57972"/>
        <dbReference type="EC" id="5.1.1.1"/>
    </reaction>
</comment>
<evidence type="ECO:0000256" key="10">
    <source>
        <dbReference type="ARBA" id="ARBA00023235"/>
    </source>
</evidence>
<comment type="cofactor">
    <cofactor evidence="1 13 15">
        <name>pyridoxal 5'-phosphate</name>
        <dbReference type="ChEBI" id="CHEBI:597326"/>
    </cofactor>
</comment>
<dbReference type="PANTHER" id="PTHR43024">
    <property type="entry name" value="UDP-N-ACETYLMURAMOYL-TRIPEPTIDE--D-ALANYL-D-ALANINE LIGASE"/>
    <property type="match status" value="1"/>
</dbReference>
<feature type="modified residue" description="N6-(pyridoxal phosphate)lysine" evidence="13 15">
    <location>
        <position position="506"/>
    </location>
</feature>
<dbReference type="Pfam" id="PF01168">
    <property type="entry name" value="Ala_racemase_N"/>
    <property type="match status" value="1"/>
</dbReference>
<evidence type="ECO:0000256" key="12">
    <source>
        <dbReference type="ARBA" id="ARBA00023316"/>
    </source>
</evidence>
<dbReference type="InterPro" id="IPR051046">
    <property type="entry name" value="MurCDEF_CellWall_CoF430Synth"/>
</dbReference>
<protein>
    <recommendedName>
        <fullName evidence="13 14">Multifunctional fusion protein</fullName>
    </recommendedName>
    <domain>
        <recommendedName>
            <fullName evidence="14">UDP-N-acetylmuramoyl-tripeptide--D-alanyl-D-alanine ligase</fullName>
            <ecNumber evidence="14">6.3.2.10</ecNumber>
        </recommendedName>
        <alternativeName>
            <fullName evidence="14">D-alanyl-D-alanine-adding enzyme</fullName>
        </alternativeName>
    </domain>
    <domain>
        <recommendedName>
            <fullName evidence="13">Alanine racemase</fullName>
            <ecNumber evidence="13">5.1.1.1</ecNumber>
        </recommendedName>
    </domain>
</protein>
<dbReference type="InterPro" id="IPR011079">
    <property type="entry name" value="Ala_racemase_C"/>
</dbReference>
<dbReference type="Proteomes" id="UP000315995">
    <property type="component" value="Chromosome"/>
</dbReference>
<evidence type="ECO:0000256" key="9">
    <source>
        <dbReference type="ARBA" id="ARBA00022984"/>
    </source>
</evidence>
<keyword evidence="11 14" id="KW-0131">Cell cycle</keyword>